<proteinExistence type="predicted"/>
<dbReference type="PROSITE" id="PS50104">
    <property type="entry name" value="TIR"/>
    <property type="match status" value="1"/>
</dbReference>
<dbReference type="Pfam" id="PF13676">
    <property type="entry name" value="TIR_2"/>
    <property type="match status" value="1"/>
</dbReference>
<accession>A0ABY7Y4I0</accession>
<gene>
    <name evidence="3" type="ORF">K5L94_06190</name>
</gene>
<evidence type="ECO:0000313" key="3">
    <source>
        <dbReference type="EMBL" id="WDM64875.1"/>
    </source>
</evidence>
<feature type="region of interest" description="Disordered" evidence="1">
    <location>
        <begin position="146"/>
        <end position="183"/>
    </location>
</feature>
<reference evidence="3 4" key="1">
    <citation type="submission" date="2021-08" db="EMBL/GenBank/DDBJ databases">
        <title>Stenotrophomonas forensis sp. nov., isolated from contaminated viral transport media.</title>
        <authorList>
            <person name="Nguyen S.V."/>
            <person name="Edwards D."/>
            <person name="Scott S."/>
            <person name="Doss J."/>
            <person name="Merid S."/>
            <person name="Zelaya E."/>
            <person name="Maza C."/>
            <person name="Mann M."/>
            <person name="Hamilton B."/>
            <person name="Blackwell R."/>
            <person name="Tran A."/>
            <person name="Hauser J."/>
        </authorList>
    </citation>
    <scope>NUCLEOTIDE SEQUENCE [LARGE SCALE GENOMIC DNA]</scope>
    <source>
        <strain evidence="3 4">DFS-20110405</strain>
    </source>
</reference>
<keyword evidence="4" id="KW-1185">Reference proteome</keyword>
<sequence length="321" mass="35878">MPTVFFSYSHADEDLRDQLEKQLAMLKRQGVIETWHDRRIGAGQEVGQVIDDHINSDDIILLLVSPDFIASDYCYDIEMKRAMERHEAGEAIVIPVILRACDWHHAPFGKLLGMPKDGKPVTQWPDRDEAFLQVARAVRDAAGRISGSQAPATVKNPPSKATVRQSDASPSITSPRSSNLRLSKTFTQRDKDHFKTETFEYIARYFENSLAELQARNPGFEGVFRRVDANRFFATIYKDGKDVARATVYMGGMLGGINYLHGESDSSNSSNESLSVDADDQMLFLTSMGMSSFGREHDRKMSQEGAAELLWGLVIAPLQQG</sequence>
<dbReference type="RefSeq" id="WP_274512254.1">
    <property type="nucleotide sequence ID" value="NZ_CP082270.1"/>
</dbReference>
<feature type="domain" description="TIR" evidence="2">
    <location>
        <begin position="1"/>
        <end position="142"/>
    </location>
</feature>
<organism evidence="3 4">
    <name type="scientific">Stenotrophomonas forensis</name>
    <dbReference type="NCBI Taxonomy" id="2871169"/>
    <lineage>
        <taxon>Bacteria</taxon>
        <taxon>Pseudomonadati</taxon>
        <taxon>Pseudomonadota</taxon>
        <taxon>Gammaproteobacteria</taxon>
        <taxon>Lysobacterales</taxon>
        <taxon>Lysobacteraceae</taxon>
        <taxon>Stenotrophomonas</taxon>
        <taxon>Stenotrophomonas maltophilia group</taxon>
    </lineage>
</organism>
<dbReference type="InterPro" id="IPR035897">
    <property type="entry name" value="Toll_tir_struct_dom_sf"/>
</dbReference>
<dbReference type="SMART" id="SM00255">
    <property type="entry name" value="TIR"/>
    <property type="match status" value="1"/>
</dbReference>
<dbReference type="Gene3D" id="3.40.50.10140">
    <property type="entry name" value="Toll/interleukin-1 receptor homology (TIR) domain"/>
    <property type="match status" value="1"/>
</dbReference>
<feature type="compositionally biased region" description="Polar residues" evidence="1">
    <location>
        <begin position="162"/>
        <end position="183"/>
    </location>
</feature>
<evidence type="ECO:0000259" key="2">
    <source>
        <dbReference type="PROSITE" id="PS50104"/>
    </source>
</evidence>
<name>A0ABY7Y4I0_9GAMM</name>
<dbReference type="EMBL" id="CP082270">
    <property type="protein sequence ID" value="WDM64875.1"/>
    <property type="molecule type" value="Genomic_DNA"/>
</dbReference>
<dbReference type="Proteomes" id="UP001216828">
    <property type="component" value="Chromosome"/>
</dbReference>
<protein>
    <submittedName>
        <fullName evidence="3">Toll/interleukin-1 receptor domain-containing protein</fullName>
    </submittedName>
</protein>
<dbReference type="SUPFAM" id="SSF52200">
    <property type="entry name" value="Toll/Interleukin receptor TIR domain"/>
    <property type="match status" value="1"/>
</dbReference>
<keyword evidence="3" id="KW-0675">Receptor</keyword>
<dbReference type="InterPro" id="IPR000157">
    <property type="entry name" value="TIR_dom"/>
</dbReference>
<evidence type="ECO:0000256" key="1">
    <source>
        <dbReference type="SAM" id="MobiDB-lite"/>
    </source>
</evidence>
<evidence type="ECO:0000313" key="4">
    <source>
        <dbReference type="Proteomes" id="UP001216828"/>
    </source>
</evidence>